<dbReference type="EMBL" id="AAXT01000001">
    <property type="protein sequence ID" value="EDO07894.1"/>
    <property type="molecule type" value="Genomic_DNA"/>
</dbReference>
<reference evidence="1 2" key="1">
    <citation type="journal article" date="2007" name="PLoS Pathog.">
        <title>Genome sequence of Babesia bovis and comparative analysis of apicomplexan hemoprotozoa.</title>
        <authorList>
            <person name="Brayton K.A."/>
            <person name="Lau A.O.T."/>
            <person name="Herndon D.R."/>
            <person name="Hannick L."/>
            <person name="Kappmeyer L.S."/>
            <person name="Berens S.J."/>
            <person name="Bidwell S.L."/>
            <person name="Brown W.C."/>
            <person name="Crabtree J."/>
            <person name="Fadrosh D."/>
            <person name="Feldblum T."/>
            <person name="Forberger H.A."/>
            <person name="Haas B.J."/>
            <person name="Howell J.M."/>
            <person name="Khouri H."/>
            <person name="Koo H."/>
            <person name="Mann D.J."/>
            <person name="Norimine J."/>
            <person name="Paulsen I.T."/>
            <person name="Radune D."/>
            <person name="Ren Q."/>
            <person name="Smith R.K. Jr."/>
            <person name="Suarez C.E."/>
            <person name="White O."/>
            <person name="Wortman J.R."/>
            <person name="Knowles D.P. Jr."/>
            <person name="McElwain T.F."/>
            <person name="Nene V.M."/>
        </authorList>
    </citation>
    <scope>NUCLEOTIDE SEQUENCE [LARGE SCALE GENOMIC DNA]</scope>
    <source>
        <strain evidence="1">T2Bo</strain>
    </source>
</reference>
<proteinExistence type="predicted"/>
<dbReference type="VEuPathDB" id="PiroplasmaDB:BBOV_III003300"/>
<keyword evidence="2" id="KW-1185">Reference proteome</keyword>
<dbReference type="AlphaFoldDB" id="A7AMW0"/>
<dbReference type="InParanoid" id="A7AMW0"/>
<dbReference type="OMA" id="RICHTIY"/>
<protein>
    <submittedName>
        <fullName evidence="1">Uncharacterized protein</fullName>
    </submittedName>
</protein>
<organism evidence="1 2">
    <name type="scientific">Babesia bovis</name>
    <dbReference type="NCBI Taxonomy" id="5865"/>
    <lineage>
        <taxon>Eukaryota</taxon>
        <taxon>Sar</taxon>
        <taxon>Alveolata</taxon>
        <taxon>Apicomplexa</taxon>
        <taxon>Aconoidasida</taxon>
        <taxon>Piroplasmida</taxon>
        <taxon>Babesiidae</taxon>
        <taxon>Babesia</taxon>
    </lineage>
</organism>
<sequence>MDSSHGQELIRALSDLYDPLLECANLQEICISASGKGNVYRIAELYDFFDLSSVDITCRKDVERIIEADFMRSLDLLGSVVSLELHLYEIYPLLRRLLIIIEGSLLHVDIKKDCSFRMSDYRMQSFIELPLFTIFDKHYDRVFSRDIQSDILCSALSCMSKSSFFRIDNLLSNTSKLVAVLLPIVRHIFEFKTADKLEYALGSFTFGAFQRIAGLFLVLQVVDPMFGKSCIGSAKVADTAGNKFGTAVFDENLVRLSSLIKDTLHVPLGMRVSSDFLCLLWEDFLVIPIFRMFESMFLYSNKIIATHGPLVDLVIDGVANFMRKVLNDYDPSHICQDVVVKFTKRFLSIFHFGTVQVNKCLSSYFFSRLSHMIKLRQNYSSHGPGVNNRGYVHNVDPLLDGLVSPRPVTFSINALVGEGTLKNTLSEYVGTMTFYSHHVDDLFYVMFGIYALDASYTLIEHLSLIYIHFAGLVELTDVLGYVTQLSPNVEIASLLQKGVGVMWSILKSMSSHMSFEAFKTCFYHMGSEFHSCNVAAQIVSFNSLDWSLERLEMGYLRSEPHYITRVEMLQSILKNASRYACTCIAYATPKHRRPLNSYSTISHISLSKWLIMELRAHKLEKRGLLDALTEWCTSYRAEEYILAQYLCRVVAMLHKADESLVACTRYLFDVLIGICMNTDGSMGLSTVMGDMNPGKKNLFRCIGTILRHSLISSWFMRNVMLPLTCVFINEVRKHTSFLESANHQLPECYFVSNNKECRCYRALIVGKSKSFLSYIELLSHVRFNQYTPVKDDEMSNITSYVINVLSTLEIDLIQSLYISGECGTLEDRFSVFVLAIRLGGALVKVSNFGQKDAEVVSILKLFSMLSNPSICVALDVKVYLSIIENAIRICHTIYTDVPVKEQLLKLQRIFITLLFTKMDTNPVVLLKHDLYKHVPSEMLGQLTANFPNILQKARGLGYYFTILYNYRIWHAMRRYNIHSAVVKKEYIDSTLCTQGESPEVRITLNVAFISFSRISDIQKAETIHEFVRKGSSIGMYTNQ</sequence>
<evidence type="ECO:0000313" key="2">
    <source>
        <dbReference type="Proteomes" id="UP000002173"/>
    </source>
</evidence>
<accession>A7AMW0</accession>
<gene>
    <name evidence="1" type="ORF">BBOV_III003300</name>
</gene>
<dbReference type="eggNOG" id="ENOG502TN3R">
    <property type="taxonomic scope" value="Eukaryota"/>
</dbReference>
<dbReference type="KEGG" id="bbo:BBOV_III003300"/>
<dbReference type="GeneID" id="5479710"/>
<evidence type="ECO:0000313" key="1">
    <source>
        <dbReference type="EMBL" id="EDO07894.1"/>
    </source>
</evidence>
<comment type="caution">
    <text evidence="1">The sequence shown here is derived from an EMBL/GenBank/DDBJ whole genome shotgun (WGS) entry which is preliminary data.</text>
</comment>
<name>A7AMW0_BABBO</name>
<dbReference type="Proteomes" id="UP000002173">
    <property type="component" value="Chromosome 3"/>
</dbReference>